<dbReference type="EMBL" id="LAZR01014386">
    <property type="protein sequence ID" value="KKM17727.1"/>
    <property type="molecule type" value="Genomic_DNA"/>
</dbReference>
<reference evidence="1" key="1">
    <citation type="journal article" date="2015" name="Nature">
        <title>Complex archaea that bridge the gap between prokaryotes and eukaryotes.</title>
        <authorList>
            <person name="Spang A."/>
            <person name="Saw J.H."/>
            <person name="Jorgensen S.L."/>
            <person name="Zaremba-Niedzwiedzka K."/>
            <person name="Martijn J."/>
            <person name="Lind A.E."/>
            <person name="van Eijk R."/>
            <person name="Schleper C."/>
            <person name="Guy L."/>
            <person name="Ettema T.J."/>
        </authorList>
    </citation>
    <scope>NUCLEOTIDE SEQUENCE</scope>
</reference>
<protein>
    <submittedName>
        <fullName evidence="1">Uncharacterized protein</fullName>
    </submittedName>
</protein>
<gene>
    <name evidence="1" type="ORF">LCGC14_1672910</name>
</gene>
<evidence type="ECO:0000313" key="1">
    <source>
        <dbReference type="EMBL" id="KKM17727.1"/>
    </source>
</evidence>
<organism evidence="1">
    <name type="scientific">marine sediment metagenome</name>
    <dbReference type="NCBI Taxonomy" id="412755"/>
    <lineage>
        <taxon>unclassified sequences</taxon>
        <taxon>metagenomes</taxon>
        <taxon>ecological metagenomes</taxon>
    </lineage>
</organism>
<comment type="caution">
    <text evidence="1">The sequence shown here is derived from an EMBL/GenBank/DDBJ whole genome shotgun (WGS) entry which is preliminary data.</text>
</comment>
<proteinExistence type="predicted"/>
<sequence>MDRCNEVITITDEWVLEGHEPMESIIRCELEQGHPGCHKYQCLSWRNFQNGTLVLSAKRPDLLPHAGQKIRRKDISFEGEEVG</sequence>
<name>A0A0F9HRH7_9ZZZZ</name>
<accession>A0A0F9HRH7</accession>
<dbReference type="AlphaFoldDB" id="A0A0F9HRH7"/>